<dbReference type="Proteomes" id="UP000013111">
    <property type="component" value="Unassembled WGS sequence"/>
</dbReference>
<comment type="caution">
    <text evidence="1">The sequence shown here is derived from an EMBL/GenBank/DDBJ whole genome shotgun (WGS) entry which is preliminary data.</text>
</comment>
<name>A0A831A3B6_ERWAM</name>
<protein>
    <submittedName>
        <fullName evidence="1">Uncharacterized protein</fullName>
    </submittedName>
</protein>
<gene>
    <name evidence="1" type="ORF">BN437_2242</name>
</gene>
<dbReference type="EMBL" id="CAPB01000023">
    <property type="protein sequence ID" value="CCO94165.1"/>
    <property type="molecule type" value="Genomic_DNA"/>
</dbReference>
<organism evidence="1 2">
    <name type="scientific">Erwinia amylovora NBRC 12687 = CFBP 1232</name>
    <dbReference type="NCBI Taxonomy" id="1219359"/>
    <lineage>
        <taxon>Bacteria</taxon>
        <taxon>Pseudomonadati</taxon>
        <taxon>Pseudomonadota</taxon>
        <taxon>Gammaproteobacteria</taxon>
        <taxon>Enterobacterales</taxon>
        <taxon>Erwiniaceae</taxon>
        <taxon>Erwinia</taxon>
    </lineage>
</organism>
<sequence length="45" mass="5056">MRANNANHGLKCLIARFTPEINIGKGSMQADDKPMLRDVLPEEFI</sequence>
<accession>A0A831A3B6</accession>
<evidence type="ECO:0000313" key="1">
    <source>
        <dbReference type="EMBL" id="CCO94165.1"/>
    </source>
</evidence>
<dbReference type="AlphaFoldDB" id="A0A831A3B6"/>
<reference evidence="1 2" key="1">
    <citation type="submission" date="2012-11" db="EMBL/GenBank/DDBJ databases">
        <authorList>
            <person name="Linke B."/>
        </authorList>
    </citation>
    <scope>NUCLEOTIDE SEQUENCE [LARGE SCALE GENOMIC DNA]</scope>
    <source>
        <strain evidence="2">CFBP 1232</strain>
    </source>
</reference>
<evidence type="ECO:0000313" key="2">
    <source>
        <dbReference type="Proteomes" id="UP000013111"/>
    </source>
</evidence>
<reference evidence="1 2" key="2">
    <citation type="submission" date="2013-04" db="EMBL/GenBank/DDBJ databases">
        <title>Comparative genomics of 12 strains of Erwinia amylovora identifies a pan-genome with a large conserved core and provides insights into host specificity.</title>
        <authorList>
            <person name="Mann R.A."/>
            <person name="Smits T.H.M."/>
            <person name="Buehlmann A."/>
            <person name="Blom J."/>
            <person name="Goesmann A."/>
            <person name="Frey J.E."/>
            <person name="Plummer K.M."/>
            <person name="Beer S.V."/>
            <person name="Luck J."/>
            <person name="Duffy B."/>
            <person name="Rodoni B."/>
        </authorList>
    </citation>
    <scope>NUCLEOTIDE SEQUENCE [LARGE SCALE GENOMIC DNA]</scope>
    <source>
        <strain evidence="2">CFBP 1232</strain>
    </source>
</reference>
<proteinExistence type="predicted"/>